<evidence type="ECO:0000259" key="4">
    <source>
        <dbReference type="PROSITE" id="PS50995"/>
    </source>
</evidence>
<dbReference type="PANTHER" id="PTHR33164">
    <property type="entry name" value="TRANSCRIPTIONAL REGULATOR, MARR FAMILY"/>
    <property type="match status" value="1"/>
</dbReference>
<dbReference type="Gene3D" id="1.10.10.10">
    <property type="entry name" value="Winged helix-like DNA-binding domain superfamily/Winged helix DNA-binding domain"/>
    <property type="match status" value="1"/>
</dbReference>
<dbReference type="AlphaFoldDB" id="A0A0W1ARS5"/>
<dbReference type="PROSITE" id="PS50995">
    <property type="entry name" value="HTH_MARR_2"/>
    <property type="match status" value="1"/>
</dbReference>
<evidence type="ECO:0000256" key="3">
    <source>
        <dbReference type="ARBA" id="ARBA00023163"/>
    </source>
</evidence>
<dbReference type="InterPro" id="IPR039422">
    <property type="entry name" value="MarR/SlyA-like"/>
</dbReference>
<dbReference type="Pfam" id="PF22381">
    <property type="entry name" value="Staph_reg_Sar_Rot"/>
    <property type="match status" value="1"/>
</dbReference>
<dbReference type="GO" id="GO:0003700">
    <property type="term" value="F:DNA-binding transcription factor activity"/>
    <property type="evidence" value="ECO:0007669"/>
    <property type="project" value="InterPro"/>
</dbReference>
<keyword evidence="2" id="KW-0238">DNA-binding</keyword>
<dbReference type="PANTHER" id="PTHR33164:SF99">
    <property type="entry name" value="MARR FAMILY REGULATORY PROTEIN"/>
    <property type="match status" value="1"/>
</dbReference>
<dbReference type="PRINTS" id="PR00598">
    <property type="entry name" value="HTHMARR"/>
</dbReference>
<accession>A0A0W1ARS5</accession>
<sequence length="143" mass="16618">MPHHLDPLIERLGLSMWRVQRKIMSQRTLHKELGLTVPQMGLLNIVAKEKKSRVVQLAECMEVKSSAITVMLDRLEALGFIKRETDGADRRAVVVTITEQGQQILEEGHFRSKQLLAEHLSILKPEELQKFAEYYRMIEEQER</sequence>
<dbReference type="InterPro" id="IPR036388">
    <property type="entry name" value="WH-like_DNA-bd_sf"/>
</dbReference>
<keyword evidence="3" id="KW-0804">Transcription</keyword>
<keyword evidence="6" id="KW-1185">Reference proteome</keyword>
<reference evidence="5 6" key="1">
    <citation type="journal article" date="2015" name="Int. Biodeterior. Biodegradation">
        <title>Physiological and genetic screening methods for the isolation of methyl tert-butyl ether-degrading bacteria for bioremediation purposes.</title>
        <authorList>
            <person name="Guisado I.M."/>
            <person name="Purswani J."/>
            <person name="Gonzalez Lopez J."/>
            <person name="Pozo C."/>
        </authorList>
    </citation>
    <scope>NUCLEOTIDE SEQUENCE [LARGE SCALE GENOMIC DNA]</scope>
    <source>
        <strain evidence="5 6">SH7</strain>
    </source>
</reference>
<protein>
    <recommendedName>
        <fullName evidence="4">HTH marR-type domain-containing protein</fullName>
    </recommendedName>
</protein>
<dbReference type="InterPro" id="IPR036390">
    <property type="entry name" value="WH_DNA-bd_sf"/>
</dbReference>
<organism evidence="5 6">
    <name type="scientific">Paenibacillus etheri</name>
    <dbReference type="NCBI Taxonomy" id="1306852"/>
    <lineage>
        <taxon>Bacteria</taxon>
        <taxon>Bacillati</taxon>
        <taxon>Bacillota</taxon>
        <taxon>Bacilli</taxon>
        <taxon>Bacillales</taxon>
        <taxon>Paenibacillaceae</taxon>
        <taxon>Paenibacillus</taxon>
    </lineage>
</organism>
<dbReference type="RefSeq" id="WP_060626034.1">
    <property type="nucleotide sequence ID" value="NZ_LCZJ02000037.1"/>
</dbReference>
<comment type="caution">
    <text evidence="5">The sequence shown here is derived from an EMBL/GenBank/DDBJ whole genome shotgun (WGS) entry which is preliminary data.</text>
</comment>
<evidence type="ECO:0000256" key="2">
    <source>
        <dbReference type="ARBA" id="ARBA00023125"/>
    </source>
</evidence>
<feature type="domain" description="HTH marR-type" evidence="4">
    <location>
        <begin position="1"/>
        <end position="140"/>
    </location>
</feature>
<dbReference type="EMBL" id="LCZJ02000037">
    <property type="protein sequence ID" value="KTD83955.1"/>
    <property type="molecule type" value="Genomic_DNA"/>
</dbReference>
<dbReference type="InterPro" id="IPR000835">
    <property type="entry name" value="HTH_MarR-typ"/>
</dbReference>
<dbReference type="GO" id="GO:0003677">
    <property type="term" value="F:DNA binding"/>
    <property type="evidence" value="ECO:0007669"/>
    <property type="project" value="UniProtKB-KW"/>
</dbReference>
<dbReference type="InterPro" id="IPR055166">
    <property type="entry name" value="Transc_reg_Sar_Rot_HTH"/>
</dbReference>
<name>A0A0W1ARS5_9BACL</name>
<evidence type="ECO:0000256" key="1">
    <source>
        <dbReference type="ARBA" id="ARBA00023015"/>
    </source>
</evidence>
<gene>
    <name evidence="5" type="ORF">UQ64_27695</name>
</gene>
<evidence type="ECO:0000313" key="6">
    <source>
        <dbReference type="Proteomes" id="UP000054709"/>
    </source>
</evidence>
<dbReference type="GO" id="GO:0006950">
    <property type="term" value="P:response to stress"/>
    <property type="evidence" value="ECO:0007669"/>
    <property type="project" value="TreeGrafter"/>
</dbReference>
<proteinExistence type="predicted"/>
<dbReference type="OrthoDB" id="327696at2"/>
<dbReference type="SMART" id="SM00347">
    <property type="entry name" value="HTH_MARR"/>
    <property type="match status" value="1"/>
</dbReference>
<dbReference type="Proteomes" id="UP000054709">
    <property type="component" value="Unassembled WGS sequence"/>
</dbReference>
<evidence type="ECO:0000313" key="5">
    <source>
        <dbReference type="EMBL" id="KTD83955.1"/>
    </source>
</evidence>
<keyword evidence="1" id="KW-0805">Transcription regulation</keyword>
<dbReference type="SUPFAM" id="SSF46785">
    <property type="entry name" value="Winged helix' DNA-binding domain"/>
    <property type="match status" value="1"/>
</dbReference>